<dbReference type="OrthoDB" id="348111at2"/>
<feature type="binding site" evidence="4">
    <location>
        <position position="72"/>
    </location>
    <ligand>
        <name>substrate</name>
    </ligand>
</feature>
<accession>A0A1I4QL32</accession>
<comment type="cofactor">
    <cofactor evidence="1">
        <name>Mg(2+)</name>
        <dbReference type="ChEBI" id="CHEBI:18420"/>
    </cofactor>
</comment>
<keyword evidence="3 5" id="KW-0460">Magnesium</keyword>
<evidence type="ECO:0000256" key="1">
    <source>
        <dbReference type="ARBA" id="ARBA00001946"/>
    </source>
</evidence>
<dbReference type="PIRSF" id="PIRSF015582">
    <property type="entry name" value="Cit_lyase_B"/>
    <property type="match status" value="1"/>
</dbReference>
<protein>
    <submittedName>
        <fullName evidence="7">Citrate lyase subunit beta / citryl-CoA lyase</fullName>
    </submittedName>
</protein>
<reference evidence="7 8" key="1">
    <citation type="submission" date="2016-10" db="EMBL/GenBank/DDBJ databases">
        <authorList>
            <person name="de Groot N.N."/>
        </authorList>
    </citation>
    <scope>NUCLEOTIDE SEQUENCE [LARGE SCALE GENOMIC DNA]</scope>
    <source>
        <strain evidence="7 8">DSM 9990</strain>
    </source>
</reference>
<evidence type="ECO:0000259" key="6">
    <source>
        <dbReference type="Pfam" id="PF03328"/>
    </source>
</evidence>
<dbReference type="Pfam" id="PF03328">
    <property type="entry name" value="HpcH_HpaI"/>
    <property type="match status" value="1"/>
</dbReference>
<feature type="domain" description="HpcH/HpaI aldolase/citrate lyase" evidence="6">
    <location>
        <begin position="11"/>
        <end position="244"/>
    </location>
</feature>
<evidence type="ECO:0000256" key="5">
    <source>
        <dbReference type="PIRSR" id="PIRSR015582-2"/>
    </source>
</evidence>
<dbReference type="SUPFAM" id="SSF51621">
    <property type="entry name" value="Phosphoenolpyruvate/pyruvate domain"/>
    <property type="match status" value="1"/>
</dbReference>
<dbReference type="InterPro" id="IPR005000">
    <property type="entry name" value="Aldolase/citrate-lyase_domain"/>
</dbReference>
<evidence type="ECO:0000313" key="8">
    <source>
        <dbReference type="Proteomes" id="UP000199611"/>
    </source>
</evidence>
<dbReference type="PANTHER" id="PTHR32308:SF0">
    <property type="entry name" value="HPCH_HPAI ALDOLASE_CITRATE LYASE DOMAIN-CONTAINING PROTEIN"/>
    <property type="match status" value="1"/>
</dbReference>
<dbReference type="GO" id="GO:0016829">
    <property type="term" value="F:lyase activity"/>
    <property type="evidence" value="ECO:0007669"/>
    <property type="project" value="UniProtKB-KW"/>
</dbReference>
<dbReference type="STRING" id="39841.SAMN05660836_00095"/>
<dbReference type="AlphaFoldDB" id="A0A1I4QL32"/>
<dbReference type="RefSeq" id="WP_093392584.1">
    <property type="nucleotide sequence ID" value="NZ_FOUU01000001.1"/>
</dbReference>
<dbReference type="InterPro" id="IPR015813">
    <property type="entry name" value="Pyrv/PenolPyrv_kinase-like_dom"/>
</dbReference>
<dbReference type="GO" id="GO:0000287">
    <property type="term" value="F:magnesium ion binding"/>
    <property type="evidence" value="ECO:0007669"/>
    <property type="project" value="TreeGrafter"/>
</dbReference>
<feature type="binding site" evidence="5">
    <location>
        <position position="165"/>
    </location>
    <ligand>
        <name>Mg(2+)</name>
        <dbReference type="ChEBI" id="CHEBI:18420"/>
    </ligand>
</feature>
<keyword evidence="8" id="KW-1185">Reference proteome</keyword>
<dbReference type="EMBL" id="FOUU01000001">
    <property type="protein sequence ID" value="SFM40761.1"/>
    <property type="molecule type" value="Genomic_DNA"/>
</dbReference>
<keyword evidence="7" id="KW-0456">Lyase</keyword>
<name>A0A1I4QL32_9BACT</name>
<evidence type="ECO:0000313" key="7">
    <source>
        <dbReference type="EMBL" id="SFM40761.1"/>
    </source>
</evidence>
<dbReference type="PANTHER" id="PTHR32308">
    <property type="entry name" value="LYASE BETA SUBUNIT, PUTATIVE (AFU_ORTHOLOGUE AFUA_4G13030)-RELATED"/>
    <property type="match status" value="1"/>
</dbReference>
<feature type="binding site" evidence="4">
    <location>
        <position position="138"/>
    </location>
    <ligand>
        <name>substrate</name>
    </ligand>
</feature>
<dbReference type="GO" id="GO:0006107">
    <property type="term" value="P:oxaloacetate metabolic process"/>
    <property type="evidence" value="ECO:0007669"/>
    <property type="project" value="TreeGrafter"/>
</dbReference>
<evidence type="ECO:0000256" key="2">
    <source>
        <dbReference type="ARBA" id="ARBA00022723"/>
    </source>
</evidence>
<organism evidence="7 8">
    <name type="scientific">Thermodesulforhabdus norvegica</name>
    <dbReference type="NCBI Taxonomy" id="39841"/>
    <lineage>
        <taxon>Bacteria</taxon>
        <taxon>Pseudomonadati</taxon>
        <taxon>Thermodesulfobacteriota</taxon>
        <taxon>Syntrophobacteria</taxon>
        <taxon>Syntrophobacterales</taxon>
        <taxon>Thermodesulforhabdaceae</taxon>
        <taxon>Thermodesulforhabdus</taxon>
    </lineage>
</organism>
<dbReference type="InterPro" id="IPR011206">
    <property type="entry name" value="Citrate_lyase_beta/mcl1/mcl2"/>
</dbReference>
<feature type="binding site" evidence="5">
    <location>
        <position position="138"/>
    </location>
    <ligand>
        <name>Mg(2+)</name>
        <dbReference type="ChEBI" id="CHEBI:18420"/>
    </ligand>
</feature>
<evidence type="ECO:0000256" key="4">
    <source>
        <dbReference type="PIRSR" id="PIRSR015582-1"/>
    </source>
</evidence>
<sequence>MAVERPCRLRRSILSVPGNREKMIEKSRRLPADVVMLDLEDSVPVDQKDEARKLVISALQNGTWRAPTLSVRINPMDSPWAYRDIVDIVEKCGRVLHTVVIPKVEDPCEVKAVDYFIGQIELNCGFPSGRIGLEASVETAKGMILVEDIAVSSRRLETLVFGIADYTSSVGAPAVGVSGHGEAEDFYPGHRWHFPMSRLVMAAKAAGLMAVDAPYGDFKDIEGLRRSCLISRGLGYDGKWAIHPDQLSIINELFAPSPEDVERSLKIVREYEKAREEGRGTCSVDGKMIDGATLRLARQTLEKWKMMESLNRTEG</sequence>
<gene>
    <name evidence="7" type="ORF">SAMN05660836_00095</name>
</gene>
<keyword evidence="2 5" id="KW-0479">Metal-binding</keyword>
<dbReference type="Gene3D" id="3.20.20.60">
    <property type="entry name" value="Phosphoenolpyruvate-binding domains"/>
    <property type="match status" value="1"/>
</dbReference>
<evidence type="ECO:0000256" key="3">
    <source>
        <dbReference type="ARBA" id="ARBA00022842"/>
    </source>
</evidence>
<proteinExistence type="predicted"/>
<dbReference type="Proteomes" id="UP000199611">
    <property type="component" value="Unassembled WGS sequence"/>
</dbReference>
<dbReference type="InterPro" id="IPR040442">
    <property type="entry name" value="Pyrv_kinase-like_dom_sf"/>
</dbReference>